<dbReference type="InterPro" id="IPR013783">
    <property type="entry name" value="Ig-like_fold"/>
</dbReference>
<sequence>MTSLKNIFLFGTFLSVLLIFPKTTFAQGISVSPSIVEMTISNEIIKNEIITITNNEEQSFKINLNTSSFSVNSDDSLIIDYESAENFTDWFSFPLDTITIPAKSSKEIPIELAIPKNTPSGGYYPIVLIQLKSEQIPQNQNVGISFQFGIPHYITIENENSKLQRTAEILDFSSKGFIHLTPQALFTTTIRNKSKTHIKPIGSITIYDPKGIRQSNTVLINEKFEHLLPEKQITEIHKWKDETINNTLFPPIGTYKAKLELYLEDSRNNIPIATSVKSFYVLPYHYIFYITLLAGVIVGIFFRIAKNRKTRQ</sequence>
<name>A0A955L755_9BACT</name>
<accession>A0A955L755</accession>
<organism evidence="2 3">
    <name type="scientific">Candidatus Dojkabacteria bacterium</name>
    <dbReference type="NCBI Taxonomy" id="2099670"/>
    <lineage>
        <taxon>Bacteria</taxon>
        <taxon>Candidatus Dojkabacteria</taxon>
    </lineage>
</organism>
<protein>
    <recommendedName>
        <fullName evidence="4">DUF916 domain-containing protein</fullName>
    </recommendedName>
</protein>
<keyword evidence="1" id="KW-1133">Transmembrane helix</keyword>
<comment type="caution">
    <text evidence="2">The sequence shown here is derived from an EMBL/GenBank/DDBJ whole genome shotgun (WGS) entry which is preliminary data.</text>
</comment>
<evidence type="ECO:0000313" key="2">
    <source>
        <dbReference type="EMBL" id="MCA9385172.1"/>
    </source>
</evidence>
<evidence type="ECO:0000313" key="3">
    <source>
        <dbReference type="Proteomes" id="UP000754563"/>
    </source>
</evidence>
<keyword evidence="1" id="KW-0472">Membrane</keyword>
<evidence type="ECO:0008006" key="4">
    <source>
        <dbReference type="Google" id="ProtNLM"/>
    </source>
</evidence>
<dbReference type="Gene3D" id="2.60.40.10">
    <property type="entry name" value="Immunoglobulins"/>
    <property type="match status" value="1"/>
</dbReference>
<proteinExistence type="predicted"/>
<dbReference type="Proteomes" id="UP000754563">
    <property type="component" value="Unassembled WGS sequence"/>
</dbReference>
<dbReference type="EMBL" id="JAGQLH010000006">
    <property type="protein sequence ID" value="MCA9385172.1"/>
    <property type="molecule type" value="Genomic_DNA"/>
</dbReference>
<gene>
    <name evidence="2" type="ORF">KC717_00830</name>
</gene>
<keyword evidence="1" id="KW-0812">Transmembrane</keyword>
<feature type="transmembrane region" description="Helical" evidence="1">
    <location>
        <begin position="286"/>
        <end position="305"/>
    </location>
</feature>
<reference evidence="2" key="1">
    <citation type="submission" date="2020-04" db="EMBL/GenBank/DDBJ databases">
        <authorList>
            <person name="Zhang T."/>
        </authorList>
    </citation>
    <scope>NUCLEOTIDE SEQUENCE</scope>
    <source>
        <strain evidence="2">HKST-UBA11</strain>
    </source>
</reference>
<dbReference type="AlphaFoldDB" id="A0A955L755"/>
<evidence type="ECO:0000256" key="1">
    <source>
        <dbReference type="SAM" id="Phobius"/>
    </source>
</evidence>
<reference evidence="2" key="2">
    <citation type="journal article" date="2021" name="Microbiome">
        <title>Successional dynamics and alternative stable states in a saline activated sludge microbial community over 9 years.</title>
        <authorList>
            <person name="Wang Y."/>
            <person name="Ye J."/>
            <person name="Ju F."/>
            <person name="Liu L."/>
            <person name="Boyd J.A."/>
            <person name="Deng Y."/>
            <person name="Parks D.H."/>
            <person name="Jiang X."/>
            <person name="Yin X."/>
            <person name="Woodcroft B.J."/>
            <person name="Tyson G.W."/>
            <person name="Hugenholtz P."/>
            <person name="Polz M.F."/>
            <person name="Zhang T."/>
        </authorList>
    </citation>
    <scope>NUCLEOTIDE SEQUENCE</scope>
    <source>
        <strain evidence="2">HKST-UBA11</strain>
    </source>
</reference>